<dbReference type="InterPro" id="IPR025751">
    <property type="entry name" value="RsbRD_N_dom"/>
</dbReference>
<comment type="similarity">
    <text evidence="1">Belongs to the CdaR family.</text>
</comment>
<accession>A0ABT9BPW8</accession>
<comment type="caution">
    <text evidence="5">The sequence shown here is derived from an EMBL/GenBank/DDBJ whole genome shotgun (WGS) entry which is preliminary data.</text>
</comment>
<feature type="domain" description="RsbT co-antagonist protein RsbRD N-terminal" evidence="3">
    <location>
        <begin position="14"/>
        <end position="147"/>
    </location>
</feature>
<evidence type="ECO:0000313" key="6">
    <source>
        <dbReference type="Proteomes" id="UP001241072"/>
    </source>
</evidence>
<dbReference type="Proteomes" id="UP001241072">
    <property type="component" value="Unassembled WGS sequence"/>
</dbReference>
<proteinExistence type="inferred from homology"/>
<dbReference type="RefSeq" id="WP_305003072.1">
    <property type="nucleotide sequence ID" value="NZ_JAUQUB010000002.1"/>
</dbReference>
<gene>
    <name evidence="5" type="ORF">Q5716_10415</name>
</gene>
<protein>
    <submittedName>
        <fullName evidence="5">Helix-turn-helix domain-containing protein</fullName>
    </submittedName>
</protein>
<dbReference type="InterPro" id="IPR025736">
    <property type="entry name" value="PucR_C-HTH_dom"/>
</dbReference>
<dbReference type="InterPro" id="IPR041522">
    <property type="entry name" value="CdaR_GGDEF"/>
</dbReference>
<feature type="domain" description="PucR C-terminal helix-turn-helix" evidence="2">
    <location>
        <begin position="335"/>
        <end position="392"/>
    </location>
</feature>
<keyword evidence="6" id="KW-1185">Reference proteome</keyword>
<dbReference type="Pfam" id="PF17853">
    <property type="entry name" value="GGDEF_2"/>
    <property type="match status" value="1"/>
</dbReference>
<evidence type="ECO:0000313" key="5">
    <source>
        <dbReference type="EMBL" id="MDO7882639.1"/>
    </source>
</evidence>
<dbReference type="Pfam" id="PF13556">
    <property type="entry name" value="HTH_30"/>
    <property type="match status" value="1"/>
</dbReference>
<dbReference type="Gene3D" id="1.10.10.2840">
    <property type="entry name" value="PucR C-terminal helix-turn-helix domain"/>
    <property type="match status" value="1"/>
</dbReference>
<organism evidence="5 6">
    <name type="scientific">Antiquaquibacter soli</name>
    <dbReference type="NCBI Taxonomy" id="3064523"/>
    <lineage>
        <taxon>Bacteria</taxon>
        <taxon>Bacillati</taxon>
        <taxon>Actinomycetota</taxon>
        <taxon>Actinomycetes</taxon>
        <taxon>Micrococcales</taxon>
        <taxon>Microbacteriaceae</taxon>
        <taxon>Antiquaquibacter</taxon>
    </lineage>
</organism>
<dbReference type="InterPro" id="IPR051448">
    <property type="entry name" value="CdaR-like_regulators"/>
</dbReference>
<sequence>MVSQSSRYRPDIAELTARASALMWQVYPGYSPDFFDENELRASVRLTIELASEVIDRGSAAPGAGKDAGLLGRRRAAQSVPLESVIQAYRSAERVMMLDLLAASESWPHGLIERRVELLLTTFDLLTDGMIAAYRETATAMDASRRRSELQLVRLVVEADPADEALLVEGARTLGVPLKGPWLAIAFDVHTAGEQQDPEHDRLEVERVRRRLGTALHPVAKAVLTGEQGGLPLALVCARDDREAVVRSIRDLVEAFDGDARIRVGVGESSAELARLASSCHQAAAAARAGARSREPRVVVEHHDALVDILLDGRPSAAAALVESRLAPLDGHPYLVETVQALLENDLSQSRAARALFVHVNTIAHRIRRIEELTGYSPVRHADAVEFALALRWGDGDAAARDR</sequence>
<evidence type="ECO:0000259" key="2">
    <source>
        <dbReference type="Pfam" id="PF13556"/>
    </source>
</evidence>
<dbReference type="PANTHER" id="PTHR33744:SF7">
    <property type="entry name" value="PUCR FAMILY TRANSCRIPTIONAL REGULATOR"/>
    <property type="match status" value="1"/>
</dbReference>
<evidence type="ECO:0000259" key="3">
    <source>
        <dbReference type="Pfam" id="PF14361"/>
    </source>
</evidence>
<evidence type="ECO:0000256" key="1">
    <source>
        <dbReference type="ARBA" id="ARBA00006754"/>
    </source>
</evidence>
<dbReference type="InterPro" id="IPR042070">
    <property type="entry name" value="PucR_C-HTH_sf"/>
</dbReference>
<dbReference type="PANTHER" id="PTHR33744">
    <property type="entry name" value="CARBOHYDRATE DIACID REGULATOR"/>
    <property type="match status" value="1"/>
</dbReference>
<dbReference type="Pfam" id="PF14361">
    <property type="entry name" value="RsbRD_N"/>
    <property type="match status" value="1"/>
</dbReference>
<reference evidence="5 6" key="1">
    <citation type="submission" date="2023-07" db="EMBL/GenBank/DDBJ databases">
        <title>Protaetiibacter sp. nov WY-16 isolated from soil.</title>
        <authorList>
            <person name="Liu B."/>
            <person name="Wan Y."/>
        </authorList>
    </citation>
    <scope>NUCLEOTIDE SEQUENCE [LARGE SCALE GENOMIC DNA]</scope>
    <source>
        <strain evidence="5 6">WY-16</strain>
    </source>
</reference>
<name>A0ABT9BPW8_9MICO</name>
<feature type="domain" description="CdaR GGDEF-like" evidence="4">
    <location>
        <begin position="162"/>
        <end position="289"/>
    </location>
</feature>
<evidence type="ECO:0000259" key="4">
    <source>
        <dbReference type="Pfam" id="PF17853"/>
    </source>
</evidence>
<dbReference type="EMBL" id="JAUQUB010000002">
    <property type="protein sequence ID" value="MDO7882639.1"/>
    <property type="molecule type" value="Genomic_DNA"/>
</dbReference>